<proteinExistence type="predicted"/>
<evidence type="ECO:0000313" key="4">
    <source>
        <dbReference type="Proteomes" id="UP000325030"/>
    </source>
</evidence>
<reference evidence="4" key="1">
    <citation type="submission" date="2018-09" db="EMBL/GenBank/DDBJ databases">
        <title>Complete Genome Sequencing of Sulfolobus sp. JCM 16834.</title>
        <authorList>
            <person name="Kato S."/>
            <person name="Itoh T."/>
            <person name="Ohkuma M."/>
        </authorList>
    </citation>
    <scope>NUCLEOTIDE SEQUENCE [LARGE SCALE GENOMIC DNA]</scope>
    <source>
        <strain evidence="4">IC-007</strain>
    </source>
</reference>
<evidence type="ECO:0000313" key="2">
    <source>
        <dbReference type="EMBL" id="BBG26760.1"/>
    </source>
</evidence>
<keyword evidence="3" id="KW-1185">Reference proteome</keyword>
<gene>
    <name evidence="1" type="ORF">IC006_1306</name>
    <name evidence="2" type="ORF">IC007_1281</name>
</gene>
<organism evidence="1 3">
    <name type="scientific">Sulfuracidifex tepidarius</name>
    <dbReference type="NCBI Taxonomy" id="1294262"/>
    <lineage>
        <taxon>Archaea</taxon>
        <taxon>Thermoproteota</taxon>
        <taxon>Thermoprotei</taxon>
        <taxon>Sulfolobales</taxon>
        <taxon>Sulfolobaceae</taxon>
        <taxon>Sulfuracidifex</taxon>
    </lineage>
</organism>
<accession>A0A510E3V8</accession>
<dbReference type="RefSeq" id="WP_232049029.1">
    <property type="nucleotide sequence ID" value="NZ_AP018929.1"/>
</dbReference>
<dbReference type="AlphaFoldDB" id="A0A510DUY4"/>
<dbReference type="EMBL" id="AP018930">
    <property type="protein sequence ID" value="BBG26760.1"/>
    <property type="molecule type" value="Genomic_DNA"/>
</dbReference>
<dbReference type="Proteomes" id="UP000322983">
    <property type="component" value="Chromosome"/>
</dbReference>
<sequence>MVDCSGWKGSAKWIKAIELLVDKDLGEDIRVYLDERNTAGFSWIVPLPYGSLVGAISYGDPRAFLPKVDGRVTEIHGGAIPRPKPKKLSGKSLGDVTGNIKTFTGGGIFGISMLADPLVRYIIEGDREEYETEYKKLSGEIEKQFRLTSVLEKTWKLALLSLRFFNGRTIRAYEEFDFHSLLPSIPH</sequence>
<evidence type="ECO:0000313" key="1">
    <source>
        <dbReference type="EMBL" id="BBG24005.1"/>
    </source>
</evidence>
<dbReference type="GeneID" id="69103477"/>
<reference evidence="1 3" key="2">
    <citation type="journal article" date="2020" name="Int. J. Syst. Evol. Microbiol.">
        <title>Sulfuracidifex tepidarius gen. nov., sp. nov. and transfer of Sulfolobus metallicus Huber and Stetter 1992 to the genus Sulfuracidifex as Sulfuracidifex metallicus comb. nov.</title>
        <authorList>
            <person name="Itoh T."/>
            <person name="Miura T."/>
            <person name="Sakai H.D."/>
            <person name="Kato S."/>
            <person name="Ohkuma M."/>
            <person name="Takashina T."/>
        </authorList>
    </citation>
    <scope>NUCLEOTIDE SEQUENCE [LARGE SCALE GENOMIC DNA]</scope>
    <source>
        <strain evidence="1 3">IC-006</strain>
        <strain evidence="2">IC-007</strain>
    </source>
</reference>
<dbReference type="Proteomes" id="UP000325030">
    <property type="component" value="Chromosome"/>
</dbReference>
<evidence type="ECO:0000313" key="3">
    <source>
        <dbReference type="Proteomes" id="UP000322983"/>
    </source>
</evidence>
<name>A0A510DUY4_9CREN</name>
<dbReference type="KEGG" id="step:IC006_1306"/>
<protein>
    <submittedName>
        <fullName evidence="1">Uncharacterized protein</fullName>
    </submittedName>
</protein>
<dbReference type="EMBL" id="AP018929">
    <property type="protein sequence ID" value="BBG24005.1"/>
    <property type="molecule type" value="Genomic_DNA"/>
</dbReference>
<accession>A0A510DUY4</accession>